<dbReference type="GO" id="GO:0045505">
    <property type="term" value="F:dynein intermediate chain binding"/>
    <property type="evidence" value="ECO:0007669"/>
    <property type="project" value="InterPro"/>
</dbReference>
<evidence type="ECO:0000256" key="10">
    <source>
        <dbReference type="ARBA" id="ARBA00023069"/>
    </source>
</evidence>
<keyword evidence="8" id="KW-0243">Dynein</keyword>
<dbReference type="PANTHER" id="PTHR46532">
    <property type="entry name" value="MALE FERTILITY FACTOR KL5"/>
    <property type="match status" value="1"/>
</dbReference>
<dbReference type="Pfam" id="PF12781">
    <property type="entry name" value="AAA_9"/>
    <property type="match status" value="1"/>
</dbReference>
<proteinExistence type="inferred from homology"/>
<evidence type="ECO:0000256" key="6">
    <source>
        <dbReference type="ARBA" id="ARBA00022741"/>
    </source>
</evidence>
<keyword evidence="10" id="KW-0969">Cilium</keyword>
<dbReference type="Pfam" id="PF18198">
    <property type="entry name" value="AAA_lid_11"/>
    <property type="match status" value="1"/>
</dbReference>
<dbReference type="InterPro" id="IPR024743">
    <property type="entry name" value="Dynein_HC_stalk"/>
</dbReference>
<evidence type="ECO:0000256" key="2">
    <source>
        <dbReference type="ARBA" id="ARBA00008887"/>
    </source>
</evidence>
<feature type="coiled-coil region" evidence="14">
    <location>
        <begin position="236"/>
        <end position="263"/>
    </location>
</feature>
<keyword evidence="7" id="KW-0067">ATP-binding</keyword>
<evidence type="ECO:0000259" key="20">
    <source>
        <dbReference type="Pfam" id="PF18199"/>
    </source>
</evidence>
<evidence type="ECO:0000256" key="5">
    <source>
        <dbReference type="ARBA" id="ARBA00022737"/>
    </source>
</evidence>
<evidence type="ECO:0000256" key="11">
    <source>
        <dbReference type="ARBA" id="ARBA00023175"/>
    </source>
</evidence>
<dbReference type="GO" id="GO:0005874">
    <property type="term" value="C:microtubule"/>
    <property type="evidence" value="ECO:0007669"/>
    <property type="project" value="UniProtKB-KW"/>
</dbReference>
<keyword evidence="4" id="KW-0493">Microtubule</keyword>
<evidence type="ECO:0000256" key="9">
    <source>
        <dbReference type="ARBA" id="ARBA00023054"/>
    </source>
</evidence>
<keyword evidence="9 14" id="KW-0175">Coiled coil</keyword>
<comment type="subcellular location">
    <subcellularLocation>
        <location evidence="1">Cytoplasm</location>
        <location evidence="1">Cytoskeleton</location>
        <location evidence="1">Cilium axoneme</location>
    </subcellularLocation>
</comment>
<keyword evidence="12" id="KW-0206">Cytoskeleton</keyword>
<evidence type="ECO:0000259" key="15">
    <source>
        <dbReference type="Pfam" id="PF03028"/>
    </source>
</evidence>
<keyword evidence="22" id="KW-1185">Reference proteome</keyword>
<dbReference type="Pfam" id="PF12780">
    <property type="entry name" value="AAA_8"/>
    <property type="match status" value="1"/>
</dbReference>
<dbReference type="GO" id="GO:0007018">
    <property type="term" value="P:microtubule-based movement"/>
    <property type="evidence" value="ECO:0007669"/>
    <property type="project" value="InterPro"/>
</dbReference>
<evidence type="ECO:0000259" key="18">
    <source>
        <dbReference type="Pfam" id="PF12781"/>
    </source>
</evidence>
<evidence type="ECO:0000313" key="22">
    <source>
        <dbReference type="Proteomes" id="UP000593567"/>
    </source>
</evidence>
<protein>
    <recommendedName>
        <fullName evidence="23">DNAH8</fullName>
    </recommendedName>
</protein>
<dbReference type="FunFam" id="1.10.8.1220:FF:000001">
    <property type="entry name" value="Dynein axonemal heavy chain 5"/>
    <property type="match status" value="1"/>
</dbReference>
<name>A0A7J7IYL6_BUGNE</name>
<dbReference type="SUPFAM" id="SSF52540">
    <property type="entry name" value="P-loop containing nucleoside triphosphate hydrolases"/>
    <property type="match status" value="1"/>
</dbReference>
<evidence type="ECO:0000256" key="4">
    <source>
        <dbReference type="ARBA" id="ARBA00022701"/>
    </source>
</evidence>
<evidence type="ECO:0000256" key="13">
    <source>
        <dbReference type="ARBA" id="ARBA00023273"/>
    </source>
</evidence>
<dbReference type="Gene3D" id="1.20.1270.280">
    <property type="match status" value="1"/>
</dbReference>
<keyword evidence="6" id="KW-0547">Nucleotide-binding</keyword>
<evidence type="ECO:0000259" key="17">
    <source>
        <dbReference type="Pfam" id="PF12780"/>
    </source>
</evidence>
<feature type="domain" description="Dynein heavy chain AAA module D4" evidence="17">
    <location>
        <begin position="10"/>
        <end position="214"/>
    </location>
</feature>
<dbReference type="FunFam" id="3.40.50.300:FF:005616">
    <property type="entry name" value="Dynein, axonemal, heavy chain 11"/>
    <property type="match status" value="1"/>
</dbReference>
<dbReference type="Pfam" id="PF18199">
    <property type="entry name" value="Dynein_C"/>
    <property type="match status" value="1"/>
</dbReference>
<dbReference type="FunFam" id="1.10.8.720:FF:000004">
    <property type="entry name" value="Dynein heavy chain 5, axonemal"/>
    <property type="match status" value="1"/>
</dbReference>
<dbReference type="Gene3D" id="1.20.920.20">
    <property type="match status" value="1"/>
</dbReference>
<dbReference type="InterPro" id="IPR027417">
    <property type="entry name" value="P-loop_NTPase"/>
</dbReference>
<dbReference type="Pfam" id="PF03028">
    <property type="entry name" value="Dynein_heavy"/>
    <property type="match status" value="1"/>
</dbReference>
<dbReference type="InterPro" id="IPR035706">
    <property type="entry name" value="AAA_9"/>
</dbReference>
<keyword evidence="13" id="KW-0966">Cell projection</keyword>
<evidence type="ECO:0008006" key="23">
    <source>
        <dbReference type="Google" id="ProtNLM"/>
    </source>
</evidence>
<dbReference type="InterPro" id="IPR041228">
    <property type="entry name" value="Dynein_C"/>
</dbReference>
<dbReference type="Gene3D" id="1.10.8.1220">
    <property type="match status" value="1"/>
</dbReference>
<dbReference type="EMBL" id="VXIV02003266">
    <property type="protein sequence ID" value="KAF6018960.1"/>
    <property type="molecule type" value="Genomic_DNA"/>
</dbReference>
<dbReference type="GO" id="GO:0031514">
    <property type="term" value="C:motile cilium"/>
    <property type="evidence" value="ECO:0007669"/>
    <property type="project" value="UniProtKB-ARBA"/>
</dbReference>
<dbReference type="FunFam" id="3.40.50.300:FF:000049">
    <property type="entry name" value="Dynein, axonemal, heavy chain 5"/>
    <property type="match status" value="1"/>
</dbReference>
<dbReference type="InterPro" id="IPR024317">
    <property type="entry name" value="Dynein_heavy_chain_D4_dom"/>
</dbReference>
<dbReference type="Gene3D" id="6.10.140.1060">
    <property type="match status" value="1"/>
</dbReference>
<evidence type="ECO:0000256" key="8">
    <source>
        <dbReference type="ARBA" id="ARBA00023017"/>
    </source>
</evidence>
<dbReference type="FunFam" id="1.20.920.20:FF:000004">
    <property type="entry name" value="Dynein axonemal heavy chain 5"/>
    <property type="match status" value="1"/>
</dbReference>
<keyword evidence="11" id="KW-0505">Motor protein</keyword>
<dbReference type="GO" id="GO:0051959">
    <property type="term" value="F:dynein light intermediate chain binding"/>
    <property type="evidence" value="ECO:0007669"/>
    <property type="project" value="InterPro"/>
</dbReference>
<reference evidence="21" key="1">
    <citation type="submission" date="2020-06" db="EMBL/GenBank/DDBJ databases">
        <title>Draft genome of Bugula neritina, a colonial animal packing powerful symbionts and potential medicines.</title>
        <authorList>
            <person name="Rayko M."/>
        </authorList>
    </citation>
    <scope>NUCLEOTIDE SEQUENCE [LARGE SCALE GENOMIC DNA]</scope>
    <source>
        <strain evidence="21">Kwan_BN1</strain>
    </source>
</reference>
<evidence type="ECO:0000256" key="7">
    <source>
        <dbReference type="ARBA" id="ARBA00022840"/>
    </source>
</evidence>
<evidence type="ECO:0000256" key="12">
    <source>
        <dbReference type="ARBA" id="ARBA00023212"/>
    </source>
</evidence>
<organism evidence="21 22">
    <name type="scientific">Bugula neritina</name>
    <name type="common">Brown bryozoan</name>
    <name type="synonym">Sertularia neritina</name>
    <dbReference type="NCBI Taxonomy" id="10212"/>
    <lineage>
        <taxon>Eukaryota</taxon>
        <taxon>Metazoa</taxon>
        <taxon>Spiralia</taxon>
        <taxon>Lophotrochozoa</taxon>
        <taxon>Bryozoa</taxon>
        <taxon>Gymnolaemata</taxon>
        <taxon>Cheilostomatida</taxon>
        <taxon>Flustrina</taxon>
        <taxon>Buguloidea</taxon>
        <taxon>Bugulidae</taxon>
        <taxon>Bugula</taxon>
    </lineage>
</organism>
<dbReference type="OrthoDB" id="10251809at2759"/>
<feature type="coiled-coil region" evidence="14">
    <location>
        <begin position="463"/>
        <end position="511"/>
    </location>
</feature>
<gene>
    <name evidence="21" type="ORF">EB796_022737</name>
</gene>
<dbReference type="InterPro" id="IPR026983">
    <property type="entry name" value="DHC"/>
</dbReference>
<keyword evidence="5" id="KW-0677">Repeat</keyword>
<dbReference type="FunFam" id="3.40.50.300:FF:000320">
    <property type="entry name" value="Dynein, axonemal, heavy chain 5"/>
    <property type="match status" value="1"/>
</dbReference>
<sequence length="1442" mass="163195">MFILLSYHCRSYNVGNLMEDLKFLYKTAGHEGKGITFLFTDNEIKDENFLEYLNNMLASGEVSNLFARDEMDEILNELIGPMKREYPRRVPSLEQLYEYYLERCRQNLHVVLCFSPVGEKFRNRSLKFPGLISGCTMDWFQRWPKDALVAVSSHFISKFEMDATPQVKTSLMQAMGEFQDLVAELCTEYFQRFRRQTHVTPKSYLSFLSGYKTIYDAKRQEIGILAKRMDTGLTKLLEATESVNQLSKELVVKEKELAVASKEAEIVLADVAVKAASAEKVKAQVQVVKDKAQAIVDAITADKTVAEAKLEAARPALEEAEAALQTIKPAHISTVRKLGKPPHLIMRIMDCVILLFQRKIDPVQKDPEKETIKPSWGEALKLMSSNTFLPGLMDFPKDTITEETVELLAAYLDQDDYNLETAKKVCGDVAGLSSWTMAMSFFFSINKEVLPLKANLIVQEAKFNVAQADLNAAQAQLDAKQKELDVVQAVYDAAMKKKQELLDDAESCRRKMSNATMLIDGLSGERIHRLVGDVLLATGFLSYAGPFNQEFRSLMLKTWRKEMTGKKIPFTDELELVGMLVDNATIAEWNLEGLPNDALSIQNGLIVTKASRQHLEDSLSLGRPIIIEDVGEELDPALDNVLEKNFIKSGSTFKVKVGDKEVDVMTGFRLYITTKLANPAYTPEVSAKTSIIDFTVTMKGLEDQLLGIVINTEKQELESERTKLLEDVAANKRKTQELEDNLLYRLTSTEGSLVEDESLIQVLQVTKVTAKEVQEKLNIAAETNIKINAAREEFRPVASRGSIIYFLVVEMSMVNTMYQTSLKQFLEIFDRSMARSQKSPITGKRIANIIEYLTFEAFCYTTRGLYEVDKMTFTILLTLKIQLSMSAITHTEFSVFIKGGAALDLNSVEAKPKKWIQDMTWLNLVELGLKLAPFRDLTKQIGSNDKNWKTWFDTDAPEEEVIPDGYNNLSLIHKLLLIRAWCPDRVIPMAKKYIAEVMGQRFANAVILNMEGLVEESDKRVPLICFLSMECGAISMGQGQEVHARRLISVSMAEGRWVLLQNCHLGLDFMDELLETVQTADPVHASFRCWITTEVHPKFPINLLQSSLKFTNEPPQGIKAGLNRTYAGITQDQLDINNLPQWKPMLYGVAFLHTTVQERRKFGPIGWNIPYEFNQSDFTATVQFVQNHLDDIDPKKGVSWSTVRYMISEVQYGGRVTDDYDKRLLICYARVWFSVNMFADKFNFYTGYKIPKCSNLAQYREYIDALPLNDSPEAFGLHPNADITYSTNTATEMLTTIVNIQPKDAGGGGGETRETIVHRLASEMEDKLPPDYIPHEIRDRLKKMDHLKPLNIFLKQEVDRMQRVISTVRSTLRDLKLAIEGTIIMSENLKDALDNMFDARVPNFWKKISWQSATLGSGSPICWTEMLSFLPGCSRDVPPVSG</sequence>
<evidence type="ECO:0000313" key="21">
    <source>
        <dbReference type="EMBL" id="KAF6018960.1"/>
    </source>
</evidence>
<dbReference type="InterPro" id="IPR042219">
    <property type="entry name" value="AAA_lid_11_sf"/>
</dbReference>
<accession>A0A7J7IYL6</accession>
<dbReference type="Gene3D" id="1.10.8.720">
    <property type="entry name" value="Region D6 of dynein motor"/>
    <property type="match status" value="1"/>
</dbReference>
<feature type="domain" description="Dynein heavy chain AAA lid" evidence="19">
    <location>
        <begin position="1142"/>
        <end position="1281"/>
    </location>
</feature>
<dbReference type="GO" id="GO:0005858">
    <property type="term" value="C:axonemal dynein complex"/>
    <property type="evidence" value="ECO:0007669"/>
    <property type="project" value="TreeGrafter"/>
</dbReference>
<dbReference type="FunFam" id="1.20.1270.280:FF:000002">
    <property type="entry name" value="Dynein heavy chain 5, axonemal"/>
    <property type="match status" value="1"/>
</dbReference>
<feature type="domain" description="Dynein heavy chain ATP-binding dynein motor region" evidence="18">
    <location>
        <begin position="612"/>
        <end position="773"/>
    </location>
</feature>
<feature type="domain" description="Dynein heavy chain C-terminal" evidence="20">
    <location>
        <begin position="1287"/>
        <end position="1415"/>
    </location>
</feature>
<evidence type="ECO:0000256" key="3">
    <source>
        <dbReference type="ARBA" id="ARBA00022490"/>
    </source>
</evidence>
<feature type="domain" description="Dynein heavy chain coiled coil stalk" evidence="16">
    <location>
        <begin position="228"/>
        <end position="560"/>
    </location>
</feature>
<dbReference type="Gene3D" id="3.40.50.300">
    <property type="entry name" value="P-loop containing nucleotide triphosphate hydrolases"/>
    <property type="match status" value="4"/>
</dbReference>
<dbReference type="GO" id="GO:0008569">
    <property type="term" value="F:minus-end-directed microtubule motor activity"/>
    <property type="evidence" value="ECO:0007669"/>
    <property type="project" value="InterPro"/>
</dbReference>
<dbReference type="Proteomes" id="UP000593567">
    <property type="component" value="Unassembled WGS sequence"/>
</dbReference>
<evidence type="ECO:0000259" key="16">
    <source>
        <dbReference type="Pfam" id="PF12777"/>
    </source>
</evidence>
<evidence type="ECO:0000256" key="14">
    <source>
        <dbReference type="SAM" id="Coils"/>
    </source>
</evidence>
<keyword evidence="3" id="KW-0963">Cytoplasm</keyword>
<evidence type="ECO:0000256" key="1">
    <source>
        <dbReference type="ARBA" id="ARBA00004430"/>
    </source>
</evidence>
<dbReference type="InterPro" id="IPR004273">
    <property type="entry name" value="Dynein_heavy_D6_P-loop"/>
</dbReference>
<dbReference type="InterPro" id="IPR041658">
    <property type="entry name" value="AAA_lid_11"/>
</dbReference>
<dbReference type="PANTHER" id="PTHR46532:SF4">
    <property type="entry name" value="AAA+ ATPASE DOMAIN-CONTAINING PROTEIN"/>
    <property type="match status" value="1"/>
</dbReference>
<dbReference type="Pfam" id="PF12777">
    <property type="entry name" value="MT"/>
    <property type="match status" value="1"/>
</dbReference>
<dbReference type="GO" id="GO:0005524">
    <property type="term" value="F:ATP binding"/>
    <property type="evidence" value="ECO:0007669"/>
    <property type="project" value="UniProtKB-KW"/>
</dbReference>
<feature type="domain" description="Dynein heavy chain region D6 P-loop" evidence="15">
    <location>
        <begin position="1031"/>
        <end position="1111"/>
    </location>
</feature>
<evidence type="ECO:0000259" key="19">
    <source>
        <dbReference type="Pfam" id="PF18198"/>
    </source>
</evidence>
<comment type="caution">
    <text evidence="21">The sequence shown here is derived from an EMBL/GenBank/DDBJ whole genome shotgun (WGS) entry which is preliminary data.</text>
</comment>
<comment type="similarity">
    <text evidence="2">Belongs to the dynein heavy chain family.</text>
</comment>